<gene>
    <name evidence="1" type="ORF">METZ01_LOCUS30982</name>
</gene>
<dbReference type="EMBL" id="UINC01001341">
    <property type="protein sequence ID" value="SUZ78128.1"/>
    <property type="molecule type" value="Genomic_DNA"/>
</dbReference>
<name>A0A381QGL6_9ZZZZ</name>
<reference evidence="1" key="1">
    <citation type="submission" date="2018-05" db="EMBL/GenBank/DDBJ databases">
        <authorList>
            <person name="Lanie J.A."/>
            <person name="Ng W.-L."/>
            <person name="Kazmierczak K.M."/>
            <person name="Andrzejewski T.M."/>
            <person name="Davidsen T.M."/>
            <person name="Wayne K.J."/>
            <person name="Tettelin H."/>
            <person name="Glass J.I."/>
            <person name="Rusch D."/>
            <person name="Podicherti R."/>
            <person name="Tsui H.-C.T."/>
            <person name="Winkler M.E."/>
        </authorList>
    </citation>
    <scope>NUCLEOTIDE SEQUENCE</scope>
</reference>
<evidence type="ECO:0008006" key="2">
    <source>
        <dbReference type="Google" id="ProtNLM"/>
    </source>
</evidence>
<evidence type="ECO:0000313" key="1">
    <source>
        <dbReference type="EMBL" id="SUZ78128.1"/>
    </source>
</evidence>
<dbReference type="AlphaFoldDB" id="A0A381QGL6"/>
<proteinExistence type="predicted"/>
<accession>A0A381QGL6</accession>
<protein>
    <recommendedName>
        <fullName evidence="2">YCII-related domain-containing protein</fullName>
    </recommendedName>
</protein>
<organism evidence="1">
    <name type="scientific">marine metagenome</name>
    <dbReference type="NCBI Taxonomy" id="408172"/>
    <lineage>
        <taxon>unclassified sequences</taxon>
        <taxon>metagenomes</taxon>
        <taxon>ecological metagenomes</taxon>
    </lineage>
</organism>
<sequence length="89" mass="9882">MLIAVRAEVESVDHWREQFKTHGELFKSQGVSVAYMGATEGNTVIAVLETNNPDEFIRIFNDPATAEAMANDKITGGVEMFVLDETYTL</sequence>